<evidence type="ECO:0000313" key="1">
    <source>
        <dbReference type="EMBL" id="MBQ0935110.1"/>
    </source>
</evidence>
<organism evidence="1 2">
    <name type="scientific">Ideonella paludis</name>
    <dbReference type="NCBI Taxonomy" id="1233411"/>
    <lineage>
        <taxon>Bacteria</taxon>
        <taxon>Pseudomonadati</taxon>
        <taxon>Pseudomonadota</taxon>
        <taxon>Betaproteobacteria</taxon>
        <taxon>Burkholderiales</taxon>
        <taxon>Sphaerotilaceae</taxon>
        <taxon>Ideonella</taxon>
    </lineage>
</organism>
<keyword evidence="2" id="KW-1185">Reference proteome</keyword>
<name>A0ABS5DVD0_9BURK</name>
<gene>
    <name evidence="1" type="ORF">KAK11_07220</name>
</gene>
<accession>A0ABS5DVD0</accession>
<dbReference type="Proteomes" id="UP000672097">
    <property type="component" value="Unassembled WGS sequence"/>
</dbReference>
<protein>
    <submittedName>
        <fullName evidence="1">Uncharacterized protein</fullName>
    </submittedName>
</protein>
<dbReference type="EMBL" id="JAGQDG010000002">
    <property type="protein sequence ID" value="MBQ0935110.1"/>
    <property type="molecule type" value="Genomic_DNA"/>
</dbReference>
<dbReference type="RefSeq" id="WP_210807683.1">
    <property type="nucleotide sequence ID" value="NZ_JAGQDG010000002.1"/>
</dbReference>
<evidence type="ECO:0000313" key="2">
    <source>
        <dbReference type="Proteomes" id="UP000672097"/>
    </source>
</evidence>
<proteinExistence type="predicted"/>
<reference evidence="1 2" key="1">
    <citation type="submission" date="2021-04" db="EMBL/GenBank/DDBJ databases">
        <title>The genome sequence of type strain Ideonella paludis KCTC 32238.</title>
        <authorList>
            <person name="Liu Y."/>
        </authorList>
    </citation>
    <scope>NUCLEOTIDE SEQUENCE [LARGE SCALE GENOMIC DNA]</scope>
    <source>
        <strain evidence="1 2">KCTC 32238</strain>
    </source>
</reference>
<comment type="caution">
    <text evidence="1">The sequence shown here is derived from an EMBL/GenBank/DDBJ whole genome shotgun (WGS) entry which is preliminary data.</text>
</comment>
<sequence length="126" mass="13793">MDSDRFRLSFWPISIDEIPGLPVVKFAFAVGFILCSSVLHAQSQVDYNRALVTVATEAENGYLRMQPVSSLGCKFDVVYFPLSTSPGRAKLALLLTGKAIQKNLSVVSYAKDTSGFCWAQTIELAP</sequence>